<dbReference type="Proteomes" id="UP000288805">
    <property type="component" value="Unassembled WGS sequence"/>
</dbReference>
<feature type="repeat" description="PPR" evidence="3">
    <location>
        <begin position="201"/>
        <end position="235"/>
    </location>
</feature>
<gene>
    <name evidence="4" type="primary">VvCHDp001079_1</name>
    <name evidence="4" type="ORF">CK203_062044</name>
</gene>
<keyword evidence="2" id="KW-0677">Repeat</keyword>
<evidence type="ECO:0000256" key="1">
    <source>
        <dbReference type="ARBA" id="ARBA00007626"/>
    </source>
</evidence>
<dbReference type="PROSITE" id="PS51375">
    <property type="entry name" value="PPR"/>
    <property type="match status" value="2"/>
</dbReference>
<accession>A0A438HK81</accession>
<sequence length="437" mass="50346">MTSRSCSILLRIYRSVSRSALIHPTLIQKSTFFSTFPPDDLKRLDHKDWLSPREVLKIFDGLRNPESVMPVLDSVSKRKDFKPNEALYTLVINKLAQARMFDAIEDVIKTLKIDKQCRLSDVFFYNVIKVYGNVAGQPDRAVETLFDMPKFHCWPSVKTFNLVLNMLVSAKRFDVVHKVSGNVDAACELLDEYPKQRCRPNVRTFSTLMHGLCESGRVEGALGLLERMEREGVYPDTVVFNILISGLRKRGRVEEGMELLGRMKLKGCYRMRGLIRRFCMVFLILGGLENLVADVVWILKQMVEQGFVPERWMWRRILQTMFPRNVSHCCSLVFLVGNEIFIKKLASGHPHSSKFSCPAWHMHLMKWTIHLKQKHPNANVTFKDILLEASCSFSLNIFHCSICTGMGNRVEATKLLIEIWFMFLTRIPDLKGRRAGP</sequence>
<organism evidence="4 5">
    <name type="scientific">Vitis vinifera</name>
    <name type="common">Grape</name>
    <dbReference type="NCBI Taxonomy" id="29760"/>
    <lineage>
        <taxon>Eukaryota</taxon>
        <taxon>Viridiplantae</taxon>
        <taxon>Streptophyta</taxon>
        <taxon>Embryophyta</taxon>
        <taxon>Tracheophyta</taxon>
        <taxon>Spermatophyta</taxon>
        <taxon>Magnoliopsida</taxon>
        <taxon>eudicotyledons</taxon>
        <taxon>Gunneridae</taxon>
        <taxon>Pentapetalae</taxon>
        <taxon>rosids</taxon>
        <taxon>Vitales</taxon>
        <taxon>Vitaceae</taxon>
        <taxon>Viteae</taxon>
        <taxon>Vitis</taxon>
    </lineage>
</organism>
<evidence type="ECO:0000313" key="4">
    <source>
        <dbReference type="EMBL" id="RVW84868.1"/>
    </source>
</evidence>
<comment type="caution">
    <text evidence="4">The sequence shown here is derived from an EMBL/GenBank/DDBJ whole genome shotgun (WGS) entry which is preliminary data.</text>
</comment>
<dbReference type="PANTHER" id="PTHR47447:SF17">
    <property type="entry name" value="OS12G0638900 PROTEIN"/>
    <property type="match status" value="1"/>
</dbReference>
<reference evidence="4 5" key="1">
    <citation type="journal article" date="2018" name="PLoS Genet.">
        <title>Population sequencing reveals clonal diversity and ancestral inbreeding in the grapevine cultivar Chardonnay.</title>
        <authorList>
            <person name="Roach M.J."/>
            <person name="Johnson D.L."/>
            <person name="Bohlmann J."/>
            <person name="van Vuuren H.J."/>
            <person name="Jones S.J."/>
            <person name="Pretorius I.S."/>
            <person name="Schmidt S.A."/>
            <person name="Borneman A.R."/>
        </authorList>
    </citation>
    <scope>NUCLEOTIDE SEQUENCE [LARGE SCALE GENOMIC DNA]</scope>
    <source>
        <strain evidence="5">cv. Chardonnay</strain>
        <tissue evidence="4">Leaf</tissue>
    </source>
</reference>
<dbReference type="Gene3D" id="1.25.40.10">
    <property type="entry name" value="Tetratricopeptide repeat domain"/>
    <property type="match status" value="2"/>
</dbReference>
<evidence type="ECO:0000313" key="5">
    <source>
        <dbReference type="Proteomes" id="UP000288805"/>
    </source>
</evidence>
<dbReference type="PANTHER" id="PTHR47447">
    <property type="entry name" value="OS03G0856100 PROTEIN"/>
    <property type="match status" value="1"/>
</dbReference>
<dbReference type="EMBL" id="QGNW01000210">
    <property type="protein sequence ID" value="RVW84868.1"/>
    <property type="molecule type" value="Genomic_DNA"/>
</dbReference>
<dbReference type="AlphaFoldDB" id="A0A438HK81"/>
<dbReference type="InterPro" id="IPR002885">
    <property type="entry name" value="PPR_rpt"/>
</dbReference>
<name>A0A438HK81_VITVI</name>
<dbReference type="Pfam" id="PF13812">
    <property type="entry name" value="PPR_3"/>
    <property type="match status" value="1"/>
</dbReference>
<proteinExistence type="inferred from homology"/>
<feature type="repeat" description="PPR" evidence="3">
    <location>
        <begin position="236"/>
        <end position="270"/>
    </location>
</feature>
<evidence type="ECO:0000256" key="3">
    <source>
        <dbReference type="PROSITE-ProRule" id="PRU00708"/>
    </source>
</evidence>
<evidence type="ECO:0000256" key="2">
    <source>
        <dbReference type="ARBA" id="ARBA00022737"/>
    </source>
</evidence>
<protein>
    <submittedName>
        <fullName evidence="4">Pentatricopeptide repeat-containing protein, mitochondrial</fullName>
    </submittedName>
</protein>
<dbReference type="NCBIfam" id="TIGR00756">
    <property type="entry name" value="PPR"/>
    <property type="match status" value="2"/>
</dbReference>
<comment type="similarity">
    <text evidence="1">Belongs to the PPR family. P subfamily.</text>
</comment>
<dbReference type="Pfam" id="PF12854">
    <property type="entry name" value="PPR_1"/>
    <property type="match status" value="2"/>
</dbReference>
<dbReference type="InterPro" id="IPR011990">
    <property type="entry name" value="TPR-like_helical_dom_sf"/>
</dbReference>